<feature type="region of interest" description="Disordered" evidence="7">
    <location>
        <begin position="571"/>
        <end position="617"/>
    </location>
</feature>
<feature type="region of interest" description="Disordered" evidence="7">
    <location>
        <begin position="719"/>
        <end position="774"/>
    </location>
</feature>
<evidence type="ECO:0000256" key="6">
    <source>
        <dbReference type="ARBA" id="ARBA00023242"/>
    </source>
</evidence>
<dbReference type="InterPro" id="IPR056924">
    <property type="entry name" value="SH3_Tf2-1"/>
</dbReference>
<dbReference type="GO" id="GO:0006355">
    <property type="term" value="P:regulation of DNA-templated transcription"/>
    <property type="evidence" value="ECO:0007669"/>
    <property type="project" value="UniProtKB-ARBA"/>
</dbReference>
<feature type="compositionally biased region" description="Polar residues" evidence="7">
    <location>
        <begin position="755"/>
        <end position="765"/>
    </location>
</feature>
<feature type="domain" description="Myb-like" evidence="8">
    <location>
        <begin position="609"/>
        <end position="661"/>
    </location>
</feature>
<dbReference type="Pfam" id="PF24626">
    <property type="entry name" value="SH3_Tf2-1"/>
    <property type="match status" value="1"/>
</dbReference>
<proteinExistence type="predicted"/>
<feature type="region of interest" description="Disordered" evidence="7">
    <location>
        <begin position="322"/>
        <end position="356"/>
    </location>
</feature>
<feature type="region of interest" description="Disordered" evidence="7">
    <location>
        <begin position="29"/>
        <end position="77"/>
    </location>
</feature>
<dbReference type="GO" id="GO:0000976">
    <property type="term" value="F:transcription cis-regulatory region binding"/>
    <property type="evidence" value="ECO:0007669"/>
    <property type="project" value="UniProtKB-ARBA"/>
</dbReference>
<dbReference type="InterPro" id="IPR001005">
    <property type="entry name" value="SANT/Myb"/>
</dbReference>
<evidence type="ECO:0000313" key="11">
    <source>
        <dbReference type="Proteomes" id="UP000595140"/>
    </source>
</evidence>
<sequence>METEAMKEIYNLRSRVVSIAKHTKCSPVSEIQKETAKGKKPGNDEVSKQSKDQEVETAIAKNPEDEPELDCRGPPPMTGRRLRSFLYKKQREKLELSTKALYWYNRDCRRRGLPTYKLVETLGLEGCVLKRGLTRHFNFNARLKDDPCAPLELFFGERVSSFLVKGWSVGRDCWKRVATRWGPSLLNLLMLDVKPANFAGRFVTQGARNIMDPLLVDHLLTFKKSETVTSTPLGDDGAVENECGEPTRDSDDGQPGDAGSPNPLTDHLTAIEARFKELHDSLRETVTQLQRDFETRLTLQSSKLDAQYNRVEALLIAGRTSNQHRGHGDKNLGGEFHVDRGGSSYTPKPKLESPKCDGSEPLRWLYKALYGRAPPSILPYSSGECAVPAVDELLTERTALLHRLWENLQAAQARMQAAANPHRRDVQFHVGDWVLLKLQPYRQHSVVRRGSQKLARRFYGPYQILERIGSVAYRLDLPANSKIHPVFHVSLLRPYRGDSPTVTPLPLPVDLVDGRPPSRPLKAHAWQTTLVNGVPEQQVLVEWTDGGLHDATWEPVDALRRHYPDMHLEDKVPFEQGGNVTSTPLGDDGAVENECGEPTRDSDDGQPGDAGSPKGPWTAEEDKKLMIFILNNGQCCWRAVPKLAGLLRCGKSCRLRWINYLRPDLKRGLLSESEEKMVIDLHAQLGNKWSKIASHLPGRTDNEIKNLWNTHIKKKLRKMGDDPITHKPLVPPRDDDEEKEKEKEKENQKTEPPGNRSNDGSTIQNSIASTPSSSASYDGFISSNLNNHTSSINNVFDDWECDSSIFNNMGFWEEDDFLNTTTLDSLFNNNNDTNTPLIITDEESWKLEQLL</sequence>
<dbReference type="GO" id="GO:0005634">
    <property type="term" value="C:nucleus"/>
    <property type="evidence" value="ECO:0007669"/>
    <property type="project" value="UniProtKB-SubCell"/>
</dbReference>
<name>A0A484MGN8_9ASTE</name>
<feature type="domain" description="HTH myb-type" evidence="9">
    <location>
        <begin position="662"/>
        <end position="716"/>
    </location>
</feature>
<dbReference type="OrthoDB" id="5554229at2759"/>
<dbReference type="GO" id="GO:0010597">
    <property type="term" value="P:green leaf volatile biosynthetic process"/>
    <property type="evidence" value="ECO:0007669"/>
    <property type="project" value="UniProtKB-ARBA"/>
</dbReference>
<feature type="compositionally biased region" description="Basic and acidic residues" evidence="7">
    <location>
        <begin position="31"/>
        <end position="54"/>
    </location>
</feature>
<evidence type="ECO:0000259" key="9">
    <source>
        <dbReference type="PROSITE" id="PS51294"/>
    </source>
</evidence>
<keyword evidence="3" id="KW-0805">Transcription regulation</keyword>
<organism evidence="10 11">
    <name type="scientific">Cuscuta campestris</name>
    <dbReference type="NCBI Taxonomy" id="132261"/>
    <lineage>
        <taxon>Eukaryota</taxon>
        <taxon>Viridiplantae</taxon>
        <taxon>Streptophyta</taxon>
        <taxon>Embryophyta</taxon>
        <taxon>Tracheophyta</taxon>
        <taxon>Spermatophyta</taxon>
        <taxon>Magnoliopsida</taxon>
        <taxon>eudicotyledons</taxon>
        <taxon>Gunneridae</taxon>
        <taxon>Pentapetalae</taxon>
        <taxon>asterids</taxon>
        <taxon>lamiids</taxon>
        <taxon>Solanales</taxon>
        <taxon>Convolvulaceae</taxon>
        <taxon>Cuscuteae</taxon>
        <taxon>Cuscuta</taxon>
        <taxon>Cuscuta subgen. Grammica</taxon>
        <taxon>Cuscuta sect. Cleistogrammica</taxon>
    </lineage>
</organism>
<keyword evidence="2" id="KW-0677">Repeat</keyword>
<reference evidence="10 11" key="1">
    <citation type="submission" date="2018-04" db="EMBL/GenBank/DDBJ databases">
        <authorList>
            <person name="Vogel A."/>
        </authorList>
    </citation>
    <scope>NUCLEOTIDE SEQUENCE [LARGE SCALE GENOMIC DNA]</scope>
</reference>
<dbReference type="PROSITE" id="PS50090">
    <property type="entry name" value="MYB_LIKE"/>
    <property type="match status" value="2"/>
</dbReference>
<dbReference type="AlphaFoldDB" id="A0A484MGN8"/>
<evidence type="ECO:0000256" key="5">
    <source>
        <dbReference type="ARBA" id="ARBA00023163"/>
    </source>
</evidence>
<keyword evidence="4" id="KW-0238">DNA-binding</keyword>
<keyword evidence="6" id="KW-0539">Nucleus</keyword>
<dbReference type="SUPFAM" id="SSF54160">
    <property type="entry name" value="Chromo domain-like"/>
    <property type="match status" value="1"/>
</dbReference>
<dbReference type="PANTHER" id="PTHR47997">
    <property type="entry name" value="MYB DOMAIN PROTEIN 55"/>
    <property type="match status" value="1"/>
</dbReference>
<keyword evidence="5" id="KW-0804">Transcription</keyword>
<keyword evidence="11" id="KW-1185">Reference proteome</keyword>
<dbReference type="Pfam" id="PF00249">
    <property type="entry name" value="Myb_DNA-binding"/>
    <property type="match status" value="2"/>
</dbReference>
<dbReference type="FunFam" id="1.10.10.60:FF:000069">
    <property type="entry name" value="MYB transcription factor"/>
    <property type="match status" value="1"/>
</dbReference>
<comment type="subcellular location">
    <subcellularLocation>
        <location evidence="1">Nucleus</location>
    </subcellularLocation>
</comment>
<dbReference type="InterPro" id="IPR051953">
    <property type="entry name" value="Plant_SW-associated_TFs"/>
</dbReference>
<dbReference type="Gene3D" id="1.10.10.60">
    <property type="entry name" value="Homeodomain-like"/>
    <property type="match status" value="2"/>
</dbReference>
<dbReference type="SUPFAM" id="SSF46689">
    <property type="entry name" value="Homeodomain-like"/>
    <property type="match status" value="1"/>
</dbReference>
<evidence type="ECO:0000256" key="7">
    <source>
        <dbReference type="SAM" id="MobiDB-lite"/>
    </source>
</evidence>
<feature type="domain" description="Myb-like" evidence="8">
    <location>
        <begin position="662"/>
        <end position="712"/>
    </location>
</feature>
<dbReference type="Proteomes" id="UP000595140">
    <property type="component" value="Unassembled WGS sequence"/>
</dbReference>
<evidence type="ECO:0000259" key="8">
    <source>
        <dbReference type="PROSITE" id="PS50090"/>
    </source>
</evidence>
<dbReference type="SMART" id="SM00717">
    <property type="entry name" value="SANT"/>
    <property type="match status" value="2"/>
</dbReference>
<feature type="region of interest" description="Disordered" evidence="7">
    <location>
        <begin position="230"/>
        <end position="265"/>
    </location>
</feature>
<dbReference type="InterPro" id="IPR017930">
    <property type="entry name" value="Myb_dom"/>
</dbReference>
<dbReference type="CDD" id="cd00167">
    <property type="entry name" value="SANT"/>
    <property type="match status" value="2"/>
</dbReference>
<feature type="compositionally biased region" description="Basic and acidic residues" evidence="7">
    <location>
        <begin position="326"/>
        <end position="340"/>
    </location>
</feature>
<dbReference type="GO" id="GO:0046394">
    <property type="term" value="P:carboxylic acid biosynthetic process"/>
    <property type="evidence" value="ECO:0007669"/>
    <property type="project" value="UniProtKB-ARBA"/>
</dbReference>
<evidence type="ECO:0000256" key="3">
    <source>
        <dbReference type="ARBA" id="ARBA00023015"/>
    </source>
</evidence>
<evidence type="ECO:0000256" key="1">
    <source>
        <dbReference type="ARBA" id="ARBA00004123"/>
    </source>
</evidence>
<accession>A0A484MGN8</accession>
<gene>
    <name evidence="10" type="ORF">CCAM_LOCUS29899</name>
</gene>
<dbReference type="InterPro" id="IPR009057">
    <property type="entry name" value="Homeodomain-like_sf"/>
</dbReference>
<feature type="compositionally biased region" description="Basic and acidic residues" evidence="7">
    <location>
        <begin position="740"/>
        <end position="749"/>
    </location>
</feature>
<evidence type="ECO:0000313" key="10">
    <source>
        <dbReference type="EMBL" id="VFQ88123.1"/>
    </source>
</evidence>
<dbReference type="PROSITE" id="PS51294">
    <property type="entry name" value="HTH_MYB"/>
    <property type="match status" value="2"/>
</dbReference>
<evidence type="ECO:0000256" key="4">
    <source>
        <dbReference type="ARBA" id="ARBA00023125"/>
    </source>
</evidence>
<dbReference type="EMBL" id="OOIL02003480">
    <property type="protein sequence ID" value="VFQ88123.1"/>
    <property type="molecule type" value="Genomic_DNA"/>
</dbReference>
<protein>
    <submittedName>
        <fullName evidence="10">Uncharacterized protein</fullName>
    </submittedName>
</protein>
<evidence type="ECO:0000256" key="2">
    <source>
        <dbReference type="ARBA" id="ARBA00022737"/>
    </source>
</evidence>
<dbReference type="InterPro" id="IPR016197">
    <property type="entry name" value="Chromo-like_dom_sf"/>
</dbReference>
<feature type="domain" description="HTH myb-type" evidence="9">
    <location>
        <begin position="614"/>
        <end position="661"/>
    </location>
</feature>
<dbReference type="PANTHER" id="PTHR47997:SF75">
    <property type="entry name" value="MYB DOMAIN PROTEIN 55"/>
    <property type="match status" value="1"/>
</dbReference>